<evidence type="ECO:0000259" key="1">
    <source>
        <dbReference type="Pfam" id="PF01636"/>
    </source>
</evidence>
<dbReference type="GO" id="GO:0016301">
    <property type="term" value="F:kinase activity"/>
    <property type="evidence" value="ECO:0007669"/>
    <property type="project" value="UniProtKB-KW"/>
</dbReference>
<dbReference type="HOGENOM" id="CLU_040823_0_0_1"/>
<feature type="domain" description="Aminoglycoside phosphotransferase" evidence="1">
    <location>
        <begin position="148"/>
        <end position="268"/>
    </location>
</feature>
<dbReference type="SUPFAM" id="SSF56112">
    <property type="entry name" value="Protein kinase-like (PK-like)"/>
    <property type="match status" value="1"/>
</dbReference>
<dbReference type="EMBL" id="JELW01000025">
    <property type="protein sequence ID" value="EXU98595.1"/>
    <property type="molecule type" value="Genomic_DNA"/>
</dbReference>
<keyword evidence="2" id="KW-0418">Kinase</keyword>
<accession>A0A014NBI3</accession>
<comment type="caution">
    <text evidence="2">The sequence shown here is derived from an EMBL/GenBank/DDBJ whole genome shotgun (WGS) entry which is preliminary data.</text>
</comment>
<sequence>MDKPNYARYLESVYQNTRWEAARTPHGSINATLRARKTSGEAGPQSVILKHASPFFEDDGNLQPFSLHRQKVERVMMTLWNEGGLLAEHAASPESWRVPKCIRHDEGTEADLLITDKRDEASILLLEDLGQVVNLRERIELWAEDGPSPDTKNKVARIGNILGDSLAVMHSRQTLLAIESHPKAAEVLSESSTDDVVWYLAMEVFPTYLGNNPKADVYYRRLVRDIKNPPCTYPPCLVHGDFNFGNIMLPLREDDNLRPVVIDWEFATRDGRGVNGDVSEFLSILHCRLVSARRRPRQSTLAELVRGLCRSFCEGYRQRAGLKCTMEAEDVNSQLYRSALLLSGRDMINYAQDACAEDEAFDEMMGVGLWYLERAGEDMEEFLEGSNSEELGREDEGLVRSLFMFG</sequence>
<dbReference type="Proteomes" id="UP000030151">
    <property type="component" value="Unassembled WGS sequence"/>
</dbReference>
<dbReference type="InterPro" id="IPR002575">
    <property type="entry name" value="Aminoglycoside_PTrfase"/>
</dbReference>
<protein>
    <submittedName>
        <fullName evidence="2">Aminoglycoside 3'-phosphotransferase/choline kinase domain protein</fullName>
    </submittedName>
</protein>
<organism evidence="2 3">
    <name type="scientific">Metarhizium robertsii</name>
    <dbReference type="NCBI Taxonomy" id="568076"/>
    <lineage>
        <taxon>Eukaryota</taxon>
        <taxon>Fungi</taxon>
        <taxon>Dikarya</taxon>
        <taxon>Ascomycota</taxon>
        <taxon>Pezizomycotina</taxon>
        <taxon>Sordariomycetes</taxon>
        <taxon>Hypocreomycetidae</taxon>
        <taxon>Hypocreales</taxon>
        <taxon>Clavicipitaceae</taxon>
        <taxon>Metarhizium</taxon>
    </lineage>
</organism>
<dbReference type="Gene3D" id="3.30.200.20">
    <property type="entry name" value="Phosphorylase Kinase, domain 1"/>
    <property type="match status" value="1"/>
</dbReference>
<name>A0A014NBI3_9HYPO</name>
<dbReference type="AlphaFoldDB" id="A0A014NBI3"/>
<dbReference type="OrthoDB" id="25129at2759"/>
<proteinExistence type="predicted"/>
<dbReference type="Gene3D" id="3.90.1200.10">
    <property type="match status" value="1"/>
</dbReference>
<evidence type="ECO:0000313" key="2">
    <source>
        <dbReference type="EMBL" id="EXU98595.1"/>
    </source>
</evidence>
<dbReference type="Pfam" id="PF01636">
    <property type="entry name" value="APH"/>
    <property type="match status" value="1"/>
</dbReference>
<gene>
    <name evidence="2" type="ORF">X797_008309</name>
</gene>
<dbReference type="InterPro" id="IPR011009">
    <property type="entry name" value="Kinase-like_dom_sf"/>
</dbReference>
<keyword evidence="2" id="KW-0808">Transferase</keyword>
<evidence type="ECO:0000313" key="3">
    <source>
        <dbReference type="Proteomes" id="UP000030151"/>
    </source>
</evidence>
<reference evidence="2 3" key="1">
    <citation type="submission" date="2014-02" db="EMBL/GenBank/DDBJ databases">
        <title>The genome sequence of the entomopathogenic fungus Metarhizium robertsii ARSEF 2575.</title>
        <authorList>
            <person name="Giuliano Garisto Donzelli B."/>
            <person name="Roe B.A."/>
            <person name="Macmil S.L."/>
            <person name="Krasnoff S.B."/>
            <person name="Gibson D.M."/>
        </authorList>
    </citation>
    <scope>NUCLEOTIDE SEQUENCE [LARGE SCALE GENOMIC DNA]</scope>
    <source>
        <strain evidence="2 3">ARSEF 2575</strain>
    </source>
</reference>